<proteinExistence type="predicted"/>
<feature type="transmembrane region" description="Helical" evidence="1">
    <location>
        <begin position="20"/>
        <end position="38"/>
    </location>
</feature>
<feature type="transmembrane region" description="Helical" evidence="1">
    <location>
        <begin position="50"/>
        <end position="69"/>
    </location>
</feature>
<sequence length="130" mass="15362">ALNFIINYSFIRFGTGIEGVALGTGISYFVFCSTLLGYTMKQYKSTFEEYIKFFFMIYAPFAYSLFLIITMDHLFSFSHDGFWTDLKFTIIILIFFSVSYSVILFFVRKQSAFVKLRKNLHIKMFDRQKT</sequence>
<evidence type="ECO:0000313" key="2">
    <source>
        <dbReference type="EMBL" id="GAG15723.1"/>
    </source>
</evidence>
<name>X0VTD6_9ZZZZ</name>
<accession>X0VTD6</accession>
<keyword evidence="1" id="KW-1133">Transmembrane helix</keyword>
<evidence type="ECO:0000256" key="1">
    <source>
        <dbReference type="SAM" id="Phobius"/>
    </source>
</evidence>
<reference evidence="2" key="1">
    <citation type="journal article" date="2014" name="Front. Microbiol.">
        <title>High frequency of phylogenetically diverse reductive dehalogenase-homologous genes in deep subseafloor sedimentary metagenomes.</title>
        <authorList>
            <person name="Kawai M."/>
            <person name="Futagami T."/>
            <person name="Toyoda A."/>
            <person name="Takaki Y."/>
            <person name="Nishi S."/>
            <person name="Hori S."/>
            <person name="Arai W."/>
            <person name="Tsubouchi T."/>
            <person name="Morono Y."/>
            <person name="Uchiyama I."/>
            <person name="Ito T."/>
            <person name="Fujiyama A."/>
            <person name="Inagaki F."/>
            <person name="Takami H."/>
        </authorList>
    </citation>
    <scope>NUCLEOTIDE SEQUENCE</scope>
    <source>
        <strain evidence="2">Expedition CK06-06</strain>
    </source>
</reference>
<dbReference type="AlphaFoldDB" id="X0VTD6"/>
<keyword evidence="1" id="KW-0812">Transmembrane</keyword>
<protein>
    <submittedName>
        <fullName evidence="2">Uncharacterized protein</fullName>
    </submittedName>
</protein>
<gene>
    <name evidence="2" type="ORF">S01H1_54222</name>
</gene>
<feature type="non-terminal residue" evidence="2">
    <location>
        <position position="1"/>
    </location>
</feature>
<comment type="caution">
    <text evidence="2">The sequence shown here is derived from an EMBL/GenBank/DDBJ whole genome shotgun (WGS) entry which is preliminary data.</text>
</comment>
<feature type="transmembrane region" description="Helical" evidence="1">
    <location>
        <begin position="89"/>
        <end position="107"/>
    </location>
</feature>
<dbReference type="EMBL" id="BARS01035166">
    <property type="protein sequence ID" value="GAG15723.1"/>
    <property type="molecule type" value="Genomic_DNA"/>
</dbReference>
<keyword evidence="1" id="KW-0472">Membrane</keyword>
<organism evidence="2">
    <name type="scientific">marine sediment metagenome</name>
    <dbReference type="NCBI Taxonomy" id="412755"/>
    <lineage>
        <taxon>unclassified sequences</taxon>
        <taxon>metagenomes</taxon>
        <taxon>ecological metagenomes</taxon>
    </lineage>
</organism>